<dbReference type="AlphaFoldDB" id="A0A5B9W992"/>
<dbReference type="SUPFAM" id="SSF52518">
    <property type="entry name" value="Thiamin diphosphate-binding fold (THDP-binding)"/>
    <property type="match status" value="1"/>
</dbReference>
<evidence type="ECO:0000259" key="9">
    <source>
        <dbReference type="Pfam" id="PF00676"/>
    </source>
</evidence>
<evidence type="ECO:0000256" key="5">
    <source>
        <dbReference type="ARBA" id="ARBA00023002"/>
    </source>
</evidence>
<gene>
    <name evidence="10" type="primary">acoA_2</name>
    <name evidence="8" type="synonym">pdhA</name>
    <name evidence="10" type="ORF">OJF2_52300</name>
</gene>
<comment type="subunit">
    <text evidence="2 8">Heterodimer of an alpha and a beta chain.</text>
</comment>
<name>A0A5B9W992_9BACT</name>
<comment type="catalytic activity">
    <reaction evidence="8">
        <text>N(6)-[(R)-lipoyl]-L-lysyl-[protein] + pyruvate + H(+) = N(6)-[(R)-S(8)-acetyldihydrolipoyl]-L-lysyl-[protein] + CO2</text>
        <dbReference type="Rhea" id="RHEA:19189"/>
        <dbReference type="Rhea" id="RHEA-COMP:10474"/>
        <dbReference type="Rhea" id="RHEA-COMP:10478"/>
        <dbReference type="ChEBI" id="CHEBI:15361"/>
        <dbReference type="ChEBI" id="CHEBI:15378"/>
        <dbReference type="ChEBI" id="CHEBI:16526"/>
        <dbReference type="ChEBI" id="CHEBI:83099"/>
        <dbReference type="ChEBI" id="CHEBI:83111"/>
        <dbReference type="EC" id="1.2.4.1"/>
    </reaction>
</comment>
<keyword evidence="7 8" id="KW-0670">Pyruvate</keyword>
<protein>
    <recommendedName>
        <fullName evidence="4 8">Pyruvate dehydrogenase E1 component subunit alpha</fullName>
        <ecNumber evidence="3 8">1.2.4.1</ecNumber>
    </recommendedName>
</protein>
<dbReference type="PANTHER" id="PTHR11516:SF60">
    <property type="entry name" value="PYRUVATE DEHYDROGENASE E1 COMPONENT SUBUNIT ALPHA"/>
    <property type="match status" value="1"/>
</dbReference>
<dbReference type="NCBIfam" id="TIGR03182">
    <property type="entry name" value="PDH_E1_alph_y"/>
    <property type="match status" value="1"/>
</dbReference>
<comment type="cofactor">
    <cofactor evidence="1 8">
        <name>thiamine diphosphate</name>
        <dbReference type="ChEBI" id="CHEBI:58937"/>
    </cofactor>
</comment>
<dbReference type="OrthoDB" id="9766715at2"/>
<dbReference type="FunFam" id="3.40.50.970:FF:000013">
    <property type="entry name" value="Pyruvate dehydrogenase E1 component subunit alpha"/>
    <property type="match status" value="1"/>
</dbReference>
<dbReference type="Pfam" id="PF00676">
    <property type="entry name" value="E1_dh"/>
    <property type="match status" value="1"/>
</dbReference>
<dbReference type="PANTHER" id="PTHR11516">
    <property type="entry name" value="PYRUVATE DEHYDROGENASE E1 COMPONENT, ALPHA SUBUNIT BACTERIAL AND ORGANELLAR"/>
    <property type="match status" value="1"/>
</dbReference>
<evidence type="ECO:0000256" key="6">
    <source>
        <dbReference type="ARBA" id="ARBA00023052"/>
    </source>
</evidence>
<dbReference type="InterPro" id="IPR050642">
    <property type="entry name" value="PDH_E1_Alpha_Subunit"/>
</dbReference>
<dbReference type="InterPro" id="IPR029061">
    <property type="entry name" value="THDP-binding"/>
</dbReference>
<keyword evidence="6 8" id="KW-0786">Thiamine pyrophosphate</keyword>
<dbReference type="CDD" id="cd02000">
    <property type="entry name" value="TPP_E1_PDC_ADC_BCADC"/>
    <property type="match status" value="1"/>
</dbReference>
<evidence type="ECO:0000256" key="2">
    <source>
        <dbReference type="ARBA" id="ARBA00011870"/>
    </source>
</evidence>
<dbReference type="RefSeq" id="WP_148596309.1">
    <property type="nucleotide sequence ID" value="NZ_CP042997.1"/>
</dbReference>
<evidence type="ECO:0000256" key="3">
    <source>
        <dbReference type="ARBA" id="ARBA00012281"/>
    </source>
</evidence>
<dbReference type="GO" id="GO:0004739">
    <property type="term" value="F:pyruvate dehydrogenase (acetyl-transferring) activity"/>
    <property type="evidence" value="ECO:0007669"/>
    <property type="project" value="UniProtKB-UniRule"/>
</dbReference>
<comment type="function">
    <text evidence="8">The pyruvate dehydrogenase complex catalyzes the overall conversion of pyruvate to acetyl-CoA and CO(2).</text>
</comment>
<evidence type="ECO:0000256" key="1">
    <source>
        <dbReference type="ARBA" id="ARBA00001964"/>
    </source>
</evidence>
<evidence type="ECO:0000313" key="10">
    <source>
        <dbReference type="EMBL" id="QEH36645.1"/>
    </source>
</evidence>
<evidence type="ECO:0000313" key="11">
    <source>
        <dbReference type="Proteomes" id="UP000324233"/>
    </source>
</evidence>
<keyword evidence="5 8" id="KW-0560">Oxidoreductase</keyword>
<dbReference type="Gene3D" id="3.40.50.970">
    <property type="match status" value="1"/>
</dbReference>
<dbReference type="Proteomes" id="UP000324233">
    <property type="component" value="Chromosome"/>
</dbReference>
<dbReference type="InterPro" id="IPR017597">
    <property type="entry name" value="Pyrv_DH_E1_asu_subgrp-y"/>
</dbReference>
<proteinExistence type="predicted"/>
<dbReference type="InterPro" id="IPR001017">
    <property type="entry name" value="DH_E1"/>
</dbReference>
<sequence length="337" mass="37272">MAQTQTEAKPIVNRTQAQVWLRQMLLIRRFEERAEMLYQKGNKIGGFFHQYSGQEPVAVGSIGVLREDDYVITAYRDHGHALARGMSARAGMAELLGKVTGCSRGKGGSMHFFDAEKGFLGGHAIVGSHIALAAGVAFAMKYRGEDRVCICYFGDGAINQGSVHEAMNMAALWKLPVIYVVENNMYAMGTSLERSSAVVDLRLRGATAYGIPGFTINGNDIELMAKTTREAAARARAGEGPTFIEAQTYRYKGHSISDPGKYRHRDELDNAVKNDPIVVYENILKQRGWIDDAAIEKMRQDVKAEVEEAIEFAEQSEQPPLSDLYEDITVAPFIPQE</sequence>
<evidence type="ECO:0000256" key="7">
    <source>
        <dbReference type="ARBA" id="ARBA00023317"/>
    </source>
</evidence>
<dbReference type="GO" id="GO:0006086">
    <property type="term" value="P:pyruvate decarboxylation to acetyl-CoA"/>
    <property type="evidence" value="ECO:0007669"/>
    <property type="project" value="InterPro"/>
</dbReference>
<organism evidence="10 11">
    <name type="scientific">Aquisphaera giovannonii</name>
    <dbReference type="NCBI Taxonomy" id="406548"/>
    <lineage>
        <taxon>Bacteria</taxon>
        <taxon>Pseudomonadati</taxon>
        <taxon>Planctomycetota</taxon>
        <taxon>Planctomycetia</taxon>
        <taxon>Isosphaerales</taxon>
        <taxon>Isosphaeraceae</taxon>
        <taxon>Aquisphaera</taxon>
    </lineage>
</organism>
<reference evidence="10 11" key="1">
    <citation type="submission" date="2019-08" db="EMBL/GenBank/DDBJ databases">
        <title>Deep-cultivation of Planctomycetes and their phenomic and genomic characterization uncovers novel biology.</title>
        <authorList>
            <person name="Wiegand S."/>
            <person name="Jogler M."/>
            <person name="Boedeker C."/>
            <person name="Pinto D."/>
            <person name="Vollmers J."/>
            <person name="Rivas-Marin E."/>
            <person name="Kohn T."/>
            <person name="Peeters S.H."/>
            <person name="Heuer A."/>
            <person name="Rast P."/>
            <person name="Oberbeckmann S."/>
            <person name="Bunk B."/>
            <person name="Jeske O."/>
            <person name="Meyerdierks A."/>
            <person name="Storesund J.E."/>
            <person name="Kallscheuer N."/>
            <person name="Luecker S."/>
            <person name="Lage O.M."/>
            <person name="Pohl T."/>
            <person name="Merkel B.J."/>
            <person name="Hornburger P."/>
            <person name="Mueller R.-W."/>
            <person name="Bruemmer F."/>
            <person name="Labrenz M."/>
            <person name="Spormann A.M."/>
            <person name="Op den Camp H."/>
            <person name="Overmann J."/>
            <person name="Amann R."/>
            <person name="Jetten M.S.M."/>
            <person name="Mascher T."/>
            <person name="Medema M.H."/>
            <person name="Devos D.P."/>
            <person name="Kaster A.-K."/>
            <person name="Ovreas L."/>
            <person name="Rohde M."/>
            <person name="Galperin M.Y."/>
            <person name="Jogler C."/>
        </authorList>
    </citation>
    <scope>NUCLEOTIDE SEQUENCE [LARGE SCALE GENOMIC DNA]</scope>
    <source>
        <strain evidence="10 11">OJF2</strain>
    </source>
</reference>
<evidence type="ECO:0000256" key="8">
    <source>
        <dbReference type="RuleBase" id="RU361139"/>
    </source>
</evidence>
<evidence type="ECO:0000256" key="4">
    <source>
        <dbReference type="ARBA" id="ARBA00014159"/>
    </source>
</evidence>
<keyword evidence="11" id="KW-1185">Reference proteome</keyword>
<dbReference type="KEGG" id="agv:OJF2_52300"/>
<dbReference type="EC" id="1.2.4.1" evidence="3 8"/>
<dbReference type="EMBL" id="CP042997">
    <property type="protein sequence ID" value="QEH36645.1"/>
    <property type="molecule type" value="Genomic_DNA"/>
</dbReference>
<feature type="domain" description="Dehydrogenase E1 component" evidence="9">
    <location>
        <begin position="23"/>
        <end position="320"/>
    </location>
</feature>
<accession>A0A5B9W992</accession>